<accession>A0A8B9APS1</accession>
<dbReference type="GeneID" id="120112869"/>
<dbReference type="Proteomes" id="UP000228380">
    <property type="component" value="Chromosome 13"/>
</dbReference>
<evidence type="ECO:0000313" key="2">
    <source>
        <dbReference type="RefSeq" id="XP_038988771.1"/>
    </source>
</evidence>
<name>A0A8B9APS1_PHODC</name>
<reference evidence="2" key="2">
    <citation type="submission" date="2025-08" db="UniProtKB">
        <authorList>
            <consortium name="RefSeq"/>
        </authorList>
    </citation>
    <scope>IDENTIFICATION</scope>
    <source>
        <tissue evidence="2">Young leaves</tissue>
    </source>
</reference>
<gene>
    <name evidence="2" type="primary">LOC120112869</name>
</gene>
<dbReference type="KEGG" id="pda:120112869"/>
<evidence type="ECO:0000313" key="1">
    <source>
        <dbReference type="Proteomes" id="UP000228380"/>
    </source>
</evidence>
<protein>
    <submittedName>
        <fullName evidence="2">Uncharacterized protein LOC120112869</fullName>
    </submittedName>
</protein>
<proteinExistence type="predicted"/>
<keyword evidence="1" id="KW-1185">Reference proteome</keyword>
<organism evidence="1 2">
    <name type="scientific">Phoenix dactylifera</name>
    <name type="common">Date palm</name>
    <dbReference type="NCBI Taxonomy" id="42345"/>
    <lineage>
        <taxon>Eukaryota</taxon>
        <taxon>Viridiplantae</taxon>
        <taxon>Streptophyta</taxon>
        <taxon>Embryophyta</taxon>
        <taxon>Tracheophyta</taxon>
        <taxon>Spermatophyta</taxon>
        <taxon>Magnoliopsida</taxon>
        <taxon>Liliopsida</taxon>
        <taxon>Arecaceae</taxon>
        <taxon>Coryphoideae</taxon>
        <taxon>Phoeniceae</taxon>
        <taxon>Phoenix</taxon>
    </lineage>
</organism>
<reference evidence="1" key="1">
    <citation type="journal article" date="2019" name="Nat. Commun.">
        <title>Genome-wide association mapping of date palm fruit traits.</title>
        <authorList>
            <person name="Hazzouri K.M."/>
            <person name="Gros-Balthazard M."/>
            <person name="Flowers J.M."/>
            <person name="Copetti D."/>
            <person name="Lemansour A."/>
            <person name="Lebrun M."/>
            <person name="Masmoudi K."/>
            <person name="Ferrand S."/>
            <person name="Dhar M.I."/>
            <person name="Fresquez Z.A."/>
            <person name="Rosas U."/>
            <person name="Zhang J."/>
            <person name="Talag J."/>
            <person name="Lee S."/>
            <person name="Kudrna D."/>
            <person name="Powell R.F."/>
            <person name="Leitch I.J."/>
            <person name="Krueger R.R."/>
            <person name="Wing R.A."/>
            <person name="Amiri K.M.A."/>
            <person name="Purugganan M.D."/>
        </authorList>
    </citation>
    <scope>NUCLEOTIDE SEQUENCE [LARGE SCALE GENOMIC DNA]</scope>
    <source>
        <strain evidence="1">cv. Khalas</strain>
    </source>
</reference>
<dbReference type="AlphaFoldDB" id="A0A8B9APS1"/>
<sequence length="195" mass="21901">MGFTSKVTAAFKLHPGFFLIHSAFKPRLILWSRLRLIRAGGTCHISQQTCKHEASFLLFYKILPISPAASSIIFRLLGNWFKITSTQQLGVPLQKMSRQLHTKCVPPSICRVSTLTSMDIFSLILRLFAVPGCYQTVIRTEILGCQHGYFDVFWQVLSPFSLIEDGIIRTVSGETPIKFIGADSHKPSLPMSNLM</sequence>
<dbReference type="RefSeq" id="XP_038988771.1">
    <property type="nucleotide sequence ID" value="XM_039132843.1"/>
</dbReference>